<protein>
    <submittedName>
        <fullName evidence="1">Uncharacterized protein</fullName>
    </submittedName>
</protein>
<sequence>MISMTNYYVYVTESNTSIPLIHVSNSSGPVNTPVILYDACTSYINVALKKYLYLFLYNSSRHNNAYEFKNLDLYPGCEKEHNKGKVVGQCIKGSYYIKCQSSPNKKEIKINISPEMISSITHQASRNNPTYNHTYFCNKTLHQYSTLYRKFSSKNFDYYSITDKTSYSLCELGYDDDKSIA</sequence>
<evidence type="ECO:0000313" key="2">
    <source>
        <dbReference type="Proteomes" id="UP000615446"/>
    </source>
</evidence>
<organism evidence="1 2">
    <name type="scientific">Rhizophagus clarus</name>
    <dbReference type="NCBI Taxonomy" id="94130"/>
    <lineage>
        <taxon>Eukaryota</taxon>
        <taxon>Fungi</taxon>
        <taxon>Fungi incertae sedis</taxon>
        <taxon>Mucoromycota</taxon>
        <taxon>Glomeromycotina</taxon>
        <taxon>Glomeromycetes</taxon>
        <taxon>Glomerales</taxon>
        <taxon>Glomeraceae</taxon>
        <taxon>Rhizophagus</taxon>
    </lineage>
</organism>
<comment type="caution">
    <text evidence="1">The sequence shown here is derived from an EMBL/GenBank/DDBJ whole genome shotgun (WGS) entry which is preliminary data.</text>
</comment>
<reference evidence="1" key="1">
    <citation type="submission" date="2019-10" db="EMBL/GenBank/DDBJ databases">
        <title>Conservation and host-specific expression of non-tandemly repeated heterogenous ribosome RNA gene in arbuscular mycorrhizal fungi.</title>
        <authorList>
            <person name="Maeda T."/>
            <person name="Kobayashi Y."/>
            <person name="Nakagawa T."/>
            <person name="Ezawa T."/>
            <person name="Yamaguchi K."/>
            <person name="Bino T."/>
            <person name="Nishimoto Y."/>
            <person name="Shigenobu S."/>
            <person name="Kawaguchi M."/>
        </authorList>
    </citation>
    <scope>NUCLEOTIDE SEQUENCE</scope>
    <source>
        <strain evidence="1">HR1</strain>
    </source>
</reference>
<dbReference type="OrthoDB" id="2437588at2759"/>
<dbReference type="AlphaFoldDB" id="A0A8H3KZM5"/>
<accession>A0A8H3KZM5</accession>
<dbReference type="Proteomes" id="UP000615446">
    <property type="component" value="Unassembled WGS sequence"/>
</dbReference>
<proteinExistence type="predicted"/>
<dbReference type="EMBL" id="BLAL01000034">
    <property type="protein sequence ID" value="GES77904.1"/>
    <property type="molecule type" value="Genomic_DNA"/>
</dbReference>
<name>A0A8H3KZM5_9GLOM</name>
<evidence type="ECO:0000313" key="1">
    <source>
        <dbReference type="EMBL" id="GES77904.1"/>
    </source>
</evidence>
<gene>
    <name evidence="1" type="ORF">RCL2_000523300</name>
</gene>